<evidence type="ECO:0000313" key="2">
    <source>
        <dbReference type="Proteomes" id="UP000006564"/>
    </source>
</evidence>
<dbReference type="OMA" id="RINDAGH"/>
<organism evidence="1 2">
    <name type="scientific">Aspergillus oryzae (strain ATCC 42149 / RIB 40)</name>
    <name type="common">Yellow koji mold</name>
    <dbReference type="NCBI Taxonomy" id="510516"/>
    <lineage>
        <taxon>Eukaryota</taxon>
        <taxon>Fungi</taxon>
        <taxon>Dikarya</taxon>
        <taxon>Ascomycota</taxon>
        <taxon>Pezizomycotina</taxon>
        <taxon>Eurotiomycetes</taxon>
        <taxon>Eurotiomycetidae</taxon>
        <taxon>Eurotiales</taxon>
        <taxon>Aspergillaceae</taxon>
        <taxon>Aspergillus</taxon>
        <taxon>Aspergillus subgen. Circumdati</taxon>
    </lineage>
</organism>
<sequence>MRVPDNNIIYTTPLQLAIHAITKFQPSQLAMPPRSRAVEGNVLPLEDQYQKEFYRCLFPILDGHFVLSPEFVVKAGPKGGTIDFLIAEKKWGLELLRERDRLVEHMRRFEQHGQYYSMLKSGEMEQYIVLDFTNTAPKKSRPEYKKKLYHVVFTDNYRHVDVIDGSDLSVVQSFVLLEQSSSNV</sequence>
<dbReference type="VEuPathDB" id="FungiDB:AO090011000431"/>
<dbReference type="KEGG" id="aor:AO090011000431"/>
<accession>Q2U0I1</accession>
<gene>
    <name evidence="1" type="ORF">AO090011000431</name>
</gene>
<dbReference type="EMBL" id="AP007171">
    <property type="protein sequence ID" value="BAE64934.1"/>
    <property type="molecule type" value="Genomic_DNA"/>
</dbReference>
<proteinExistence type="predicted"/>
<reference evidence="1 2" key="1">
    <citation type="journal article" date="2005" name="Nature">
        <title>Genome sequencing and analysis of Aspergillus oryzae.</title>
        <authorList>
            <person name="Machida M."/>
            <person name="Asai K."/>
            <person name="Sano M."/>
            <person name="Tanaka T."/>
            <person name="Kumagai T."/>
            <person name="Terai G."/>
            <person name="Kusumoto K."/>
            <person name="Arima T."/>
            <person name="Akita O."/>
            <person name="Kashiwagi Y."/>
            <person name="Abe K."/>
            <person name="Gomi K."/>
            <person name="Horiuchi H."/>
            <person name="Kitamoto K."/>
            <person name="Kobayashi T."/>
            <person name="Takeuchi M."/>
            <person name="Denning D.W."/>
            <person name="Galagan J.E."/>
            <person name="Nierman W.C."/>
            <person name="Yu J."/>
            <person name="Archer D.B."/>
            <person name="Bennett J.W."/>
            <person name="Bhatnagar D."/>
            <person name="Cleveland T.E."/>
            <person name="Fedorova N.D."/>
            <person name="Gotoh O."/>
            <person name="Horikawa H."/>
            <person name="Hosoyama A."/>
            <person name="Ichinomiya M."/>
            <person name="Igarashi R."/>
            <person name="Iwashita K."/>
            <person name="Juvvadi P.R."/>
            <person name="Kato M."/>
            <person name="Kato Y."/>
            <person name="Kin T."/>
            <person name="Kokubun A."/>
            <person name="Maeda H."/>
            <person name="Maeyama N."/>
            <person name="Maruyama J."/>
            <person name="Nagasaki H."/>
            <person name="Nakajima T."/>
            <person name="Oda K."/>
            <person name="Okada K."/>
            <person name="Paulsen I."/>
            <person name="Sakamoto K."/>
            <person name="Sawano T."/>
            <person name="Takahashi M."/>
            <person name="Takase K."/>
            <person name="Terabayashi Y."/>
            <person name="Wortman J."/>
            <person name="Yamada O."/>
            <person name="Yamagata Y."/>
            <person name="Anazawa H."/>
            <person name="Hata Y."/>
            <person name="Koide Y."/>
            <person name="Komori T."/>
            <person name="Koyama Y."/>
            <person name="Minetoki T."/>
            <person name="Suharnan S."/>
            <person name="Tanaka A."/>
            <person name="Isono K."/>
            <person name="Kuhara S."/>
            <person name="Ogasawara N."/>
            <person name="Kikuchi H."/>
        </authorList>
    </citation>
    <scope>NUCLEOTIDE SEQUENCE [LARGE SCALE GENOMIC DNA]</scope>
    <source>
        <strain evidence="2">ATCC 42149 / RIB 40</strain>
    </source>
</reference>
<name>Q2U0I1_ASPOR</name>
<protein>
    <submittedName>
        <fullName evidence="1">DNA, SC011</fullName>
    </submittedName>
</protein>
<dbReference type="HOGENOM" id="CLU_140501_0_0_1"/>
<dbReference type="Proteomes" id="UP000006564">
    <property type="component" value="Chromosome 7"/>
</dbReference>
<evidence type="ECO:0000313" key="1">
    <source>
        <dbReference type="EMBL" id="BAE64934.1"/>
    </source>
</evidence>
<dbReference type="GeneID" id="5998170"/>
<dbReference type="AlphaFoldDB" id="Q2U0I1"/>
<dbReference type="RefSeq" id="XP_001826067.3">
    <property type="nucleotide sequence ID" value="XM_001826015.3"/>
</dbReference>
<keyword evidence="2" id="KW-1185">Reference proteome</keyword>